<evidence type="ECO:0000313" key="2">
    <source>
        <dbReference type="Proteomes" id="UP000298061"/>
    </source>
</evidence>
<proteinExistence type="predicted"/>
<feature type="non-terminal residue" evidence="1">
    <location>
        <position position="1"/>
    </location>
</feature>
<dbReference type="OrthoDB" id="3227798at2759"/>
<dbReference type="AlphaFoldDB" id="A0A4Z0AA23"/>
<sequence length="217" mass="23660">VVAAAREDTPRKDYCFCCIENLSKRRGHVLRCVLPYLRQGDAQDISQRDLEKIYARAGEEFWFRWEDPSVAKGGAILQLASRGGAKDFDDQVYKWISTNAVSVTRSSFGNRVPTIYVMPAGIAKSLLGKAQKFETTSAAKKSAEFVTKDNEPGDLGINGVAKSADGTLPLDQVRNKVIRTVVKTSAKGSQQFVTIKNGKASKTAAKADQALLNKIGC</sequence>
<dbReference type="EMBL" id="SFCI01000046">
    <property type="protein sequence ID" value="TFY83183.1"/>
    <property type="molecule type" value="Genomic_DNA"/>
</dbReference>
<evidence type="ECO:0000313" key="1">
    <source>
        <dbReference type="EMBL" id="TFY83183.1"/>
    </source>
</evidence>
<organism evidence="1 2">
    <name type="scientific">Hericium alpestre</name>
    <dbReference type="NCBI Taxonomy" id="135208"/>
    <lineage>
        <taxon>Eukaryota</taxon>
        <taxon>Fungi</taxon>
        <taxon>Dikarya</taxon>
        <taxon>Basidiomycota</taxon>
        <taxon>Agaricomycotina</taxon>
        <taxon>Agaricomycetes</taxon>
        <taxon>Russulales</taxon>
        <taxon>Hericiaceae</taxon>
        <taxon>Hericium</taxon>
    </lineage>
</organism>
<protein>
    <submittedName>
        <fullName evidence="1">Uncharacterized protein</fullName>
    </submittedName>
</protein>
<accession>A0A4Z0AA23</accession>
<comment type="caution">
    <text evidence="1">The sequence shown here is derived from an EMBL/GenBank/DDBJ whole genome shotgun (WGS) entry which is preliminary data.</text>
</comment>
<name>A0A4Z0AA23_9AGAM</name>
<keyword evidence="2" id="KW-1185">Reference proteome</keyword>
<gene>
    <name evidence="1" type="ORF">EWM64_g829</name>
</gene>
<dbReference type="Proteomes" id="UP000298061">
    <property type="component" value="Unassembled WGS sequence"/>
</dbReference>
<reference evidence="1 2" key="1">
    <citation type="submission" date="2019-02" db="EMBL/GenBank/DDBJ databases">
        <title>Genome sequencing of the rare red list fungi Hericium alpestre (H. flagellum).</title>
        <authorList>
            <person name="Buettner E."/>
            <person name="Kellner H."/>
        </authorList>
    </citation>
    <scope>NUCLEOTIDE SEQUENCE [LARGE SCALE GENOMIC DNA]</scope>
    <source>
        <strain evidence="1 2">DSM 108284</strain>
    </source>
</reference>